<dbReference type="EMBL" id="BARU01025637">
    <property type="protein sequence ID" value="GAH68791.1"/>
    <property type="molecule type" value="Genomic_DNA"/>
</dbReference>
<proteinExistence type="predicted"/>
<accession>X1HEZ9</accession>
<feature type="non-terminal residue" evidence="1">
    <location>
        <position position="217"/>
    </location>
</feature>
<organism evidence="1">
    <name type="scientific">marine sediment metagenome</name>
    <dbReference type="NCBI Taxonomy" id="412755"/>
    <lineage>
        <taxon>unclassified sequences</taxon>
        <taxon>metagenomes</taxon>
        <taxon>ecological metagenomes</taxon>
    </lineage>
</organism>
<protein>
    <submittedName>
        <fullName evidence="1">Uncharacterized protein</fullName>
    </submittedName>
</protein>
<name>X1HEZ9_9ZZZZ</name>
<gene>
    <name evidence="1" type="ORF">S03H2_41283</name>
</gene>
<dbReference type="AlphaFoldDB" id="X1HEZ9"/>
<reference evidence="1" key="1">
    <citation type="journal article" date="2014" name="Front. Microbiol.">
        <title>High frequency of phylogenetically diverse reductive dehalogenase-homologous genes in deep subseafloor sedimentary metagenomes.</title>
        <authorList>
            <person name="Kawai M."/>
            <person name="Futagami T."/>
            <person name="Toyoda A."/>
            <person name="Takaki Y."/>
            <person name="Nishi S."/>
            <person name="Hori S."/>
            <person name="Arai W."/>
            <person name="Tsubouchi T."/>
            <person name="Morono Y."/>
            <person name="Uchiyama I."/>
            <person name="Ito T."/>
            <person name="Fujiyama A."/>
            <person name="Inagaki F."/>
            <person name="Takami H."/>
        </authorList>
    </citation>
    <scope>NUCLEOTIDE SEQUENCE</scope>
    <source>
        <strain evidence="1">Expedition CK06-06</strain>
    </source>
</reference>
<comment type="caution">
    <text evidence="1">The sequence shown here is derived from an EMBL/GenBank/DDBJ whole genome shotgun (WGS) entry which is preliminary data.</text>
</comment>
<sequence length="217" mass="25408">MTGEVQVVDGIHHIPMKMEMDGGYYTQKAITFNKFLKMDFDLVVATMFNHEKIFHDILRRYKPKTAFIRRIHNIHEKPLGFCKNILLATYEPMPPDINYIRYHYEHYEGYCYTPPTNHNVIKSFLHNVPSYPYDLDTWNKCESSLKDFTFKMHGKDGRDKPIPHLLMPRAMKDSAFVWHVKAHGGGGFVARQALACGRPCIIKKKYAVIHNELVRHL</sequence>
<evidence type="ECO:0000313" key="1">
    <source>
        <dbReference type="EMBL" id="GAH68791.1"/>
    </source>
</evidence>